<name>A0A5P1EA59_ASPOF</name>
<dbReference type="InterPro" id="IPR016605">
    <property type="entry name" value="Transptr_NO3_Nar2"/>
</dbReference>
<keyword evidence="1" id="KW-0472">Membrane</keyword>
<dbReference type="GO" id="GO:0010167">
    <property type="term" value="P:response to nitrate"/>
    <property type="evidence" value="ECO:0007669"/>
    <property type="project" value="UniProtKB-UniRule"/>
</dbReference>
<comment type="function">
    <text evidence="1">Involved in nitrate transport.</text>
</comment>
<keyword evidence="3" id="KW-1185">Reference proteome</keyword>
<dbReference type="GO" id="GO:0005886">
    <property type="term" value="C:plasma membrane"/>
    <property type="evidence" value="ECO:0007669"/>
    <property type="project" value="UniProtKB-UniRule"/>
</dbReference>
<reference evidence="3" key="1">
    <citation type="journal article" date="2017" name="Nat. Commun.">
        <title>The asparagus genome sheds light on the origin and evolution of a young Y chromosome.</title>
        <authorList>
            <person name="Harkess A."/>
            <person name="Zhou J."/>
            <person name="Xu C."/>
            <person name="Bowers J.E."/>
            <person name="Van der Hulst R."/>
            <person name="Ayyampalayam S."/>
            <person name="Mercati F."/>
            <person name="Riccardi P."/>
            <person name="McKain M.R."/>
            <person name="Kakrana A."/>
            <person name="Tang H."/>
            <person name="Ray J."/>
            <person name="Groenendijk J."/>
            <person name="Arikit S."/>
            <person name="Mathioni S.M."/>
            <person name="Nakano M."/>
            <person name="Shan H."/>
            <person name="Telgmann-Rauber A."/>
            <person name="Kanno A."/>
            <person name="Yue Z."/>
            <person name="Chen H."/>
            <person name="Li W."/>
            <person name="Chen Y."/>
            <person name="Xu X."/>
            <person name="Zhang Y."/>
            <person name="Luo S."/>
            <person name="Chen H."/>
            <person name="Gao J."/>
            <person name="Mao Z."/>
            <person name="Pires J.C."/>
            <person name="Luo M."/>
            <person name="Kudrna D."/>
            <person name="Wing R.A."/>
            <person name="Meyers B.C."/>
            <person name="Yi K."/>
            <person name="Kong H."/>
            <person name="Lavrijsen P."/>
            <person name="Sunseri F."/>
            <person name="Falavigna A."/>
            <person name="Ye Y."/>
            <person name="Leebens-Mack J.H."/>
            <person name="Chen G."/>
        </authorList>
    </citation>
    <scope>NUCLEOTIDE SEQUENCE [LARGE SCALE GENOMIC DNA]</scope>
    <source>
        <strain evidence="3">cv. DH0086</strain>
    </source>
</reference>
<sequence length="202" mass="22329">MAASSLFFSPATILGLLLLFSIGSSVEGVLFSKLKQTLIVTASPNHGQVLKAGEDKLTVSWALNSTVSDSSYKQVKVILCYAPVSQKDRGWRKTVDDLSIDKTCQFDIITKPYTKSKTTFEYMVKRNVPTATYFIRAYVLDFSENEVAYGQTTDAAKTTKFFDIIGISGRTASLDIAAGCFSAFSILSLVYFFVKEKRMAKK</sequence>
<dbReference type="PANTHER" id="PTHR34806">
    <property type="entry name" value="HIGH-AFFINITY NITRATE TRANSPORTER 3.2"/>
    <property type="match status" value="1"/>
</dbReference>
<protein>
    <recommendedName>
        <fullName evidence="1">High-affinity nitrate transporter</fullName>
    </recommendedName>
</protein>
<comment type="similarity">
    <text evidence="1">Belongs to the NAR2 family.</text>
</comment>
<feature type="signal peptide" evidence="1">
    <location>
        <begin position="1"/>
        <end position="28"/>
    </location>
</feature>
<evidence type="ECO:0000256" key="1">
    <source>
        <dbReference type="PIRNR" id="PIRNR012939"/>
    </source>
</evidence>
<dbReference type="GO" id="GO:0015112">
    <property type="term" value="F:nitrate transmembrane transporter activity"/>
    <property type="evidence" value="ECO:0007669"/>
    <property type="project" value="TreeGrafter"/>
</dbReference>
<gene>
    <name evidence="2" type="ORF">A4U43_C09F11170</name>
</gene>
<dbReference type="Gramene" id="ONK58337">
    <property type="protein sequence ID" value="ONK58337"/>
    <property type="gene ID" value="A4U43_C09F11170"/>
</dbReference>
<proteinExistence type="inferred from homology"/>
<evidence type="ECO:0000313" key="3">
    <source>
        <dbReference type="Proteomes" id="UP000243459"/>
    </source>
</evidence>
<dbReference type="PANTHER" id="PTHR34806:SF1">
    <property type="entry name" value="HIGH-AFFINITY NITRATE TRANSPORTER 3.1"/>
    <property type="match status" value="1"/>
</dbReference>
<dbReference type="EMBL" id="CM007389">
    <property type="protein sequence ID" value="ONK58337.1"/>
    <property type="molecule type" value="Genomic_DNA"/>
</dbReference>
<dbReference type="AlphaFoldDB" id="A0A5P1EA59"/>
<keyword evidence="1" id="KW-0534">Nitrate assimilation</keyword>
<keyword evidence="1" id="KW-0732">Signal</keyword>
<feature type="transmembrane region" description="Helical" evidence="1">
    <location>
        <begin position="176"/>
        <end position="194"/>
    </location>
</feature>
<accession>A0A5P1EA59</accession>
<evidence type="ECO:0000313" key="2">
    <source>
        <dbReference type="EMBL" id="ONK58337.1"/>
    </source>
</evidence>
<dbReference type="GO" id="GO:0042128">
    <property type="term" value="P:nitrate assimilation"/>
    <property type="evidence" value="ECO:0007669"/>
    <property type="project" value="UniProtKB-UniRule"/>
</dbReference>
<keyword evidence="1" id="KW-1003">Cell membrane</keyword>
<dbReference type="PIRSF" id="PIRSF012939">
    <property type="entry name" value="Transpt_NO3_Nar2"/>
    <property type="match status" value="1"/>
</dbReference>
<dbReference type="OMA" id="CLAETSH"/>
<organism evidence="2 3">
    <name type="scientific">Asparagus officinalis</name>
    <name type="common">Garden asparagus</name>
    <dbReference type="NCBI Taxonomy" id="4686"/>
    <lineage>
        <taxon>Eukaryota</taxon>
        <taxon>Viridiplantae</taxon>
        <taxon>Streptophyta</taxon>
        <taxon>Embryophyta</taxon>
        <taxon>Tracheophyta</taxon>
        <taxon>Spermatophyta</taxon>
        <taxon>Magnoliopsida</taxon>
        <taxon>Liliopsida</taxon>
        <taxon>Asparagales</taxon>
        <taxon>Asparagaceae</taxon>
        <taxon>Asparagoideae</taxon>
        <taxon>Asparagus</taxon>
    </lineage>
</organism>
<keyword evidence="1" id="KW-0812">Transmembrane</keyword>
<keyword evidence="1" id="KW-1133">Transmembrane helix</keyword>
<dbReference type="Proteomes" id="UP000243459">
    <property type="component" value="Chromosome 9"/>
</dbReference>
<dbReference type="Pfam" id="PF16974">
    <property type="entry name" value="NAR2"/>
    <property type="match status" value="1"/>
</dbReference>
<feature type="chain" id="PRO_5024528128" description="High-affinity nitrate transporter" evidence="1">
    <location>
        <begin position="29"/>
        <end position="202"/>
    </location>
</feature>